<sequence length="128" mass="15021">MLMMQKLGENEIDVQREWQTYVRTVRRDHKYFKLYPDLKYNPDTWEKDLRAHIIVRRRRYFDGSEARERDAAQKAAKVPRLSAAAANQSRQDAKNNKGKGDKAQTIAGKEKGLTKWGEQKARAVQSKW</sequence>
<keyword evidence="3" id="KW-1185">Reference proteome</keyword>
<feature type="region of interest" description="Disordered" evidence="1">
    <location>
        <begin position="62"/>
        <end position="128"/>
    </location>
</feature>
<protein>
    <submittedName>
        <fullName evidence="2">Uncharacterized protein</fullName>
    </submittedName>
</protein>
<evidence type="ECO:0000313" key="3">
    <source>
        <dbReference type="Proteomes" id="UP000316270"/>
    </source>
</evidence>
<reference evidence="2 3" key="1">
    <citation type="submission" date="2019-07" db="EMBL/GenBank/DDBJ databases">
        <title>Finished genome of Venturia effusa.</title>
        <authorList>
            <person name="Young C.A."/>
            <person name="Cox M.P."/>
            <person name="Ganley A.R.D."/>
            <person name="David W.J."/>
        </authorList>
    </citation>
    <scope>NUCLEOTIDE SEQUENCE [LARGE SCALE GENOMIC DNA]</scope>
    <source>
        <strain evidence="3">albino</strain>
    </source>
</reference>
<evidence type="ECO:0000313" key="2">
    <source>
        <dbReference type="EMBL" id="QDS71165.1"/>
    </source>
</evidence>
<accession>A0A517L694</accession>
<evidence type="ECO:0000256" key="1">
    <source>
        <dbReference type="SAM" id="MobiDB-lite"/>
    </source>
</evidence>
<proteinExistence type="predicted"/>
<gene>
    <name evidence="2" type="ORF">FKW77_010084</name>
</gene>
<dbReference type="AlphaFoldDB" id="A0A517L694"/>
<dbReference type="EMBL" id="CP042189">
    <property type="protein sequence ID" value="QDS71165.1"/>
    <property type="molecule type" value="Genomic_DNA"/>
</dbReference>
<feature type="compositionally biased region" description="Basic and acidic residues" evidence="1">
    <location>
        <begin position="62"/>
        <end position="72"/>
    </location>
</feature>
<feature type="compositionally biased region" description="Basic and acidic residues" evidence="1">
    <location>
        <begin position="91"/>
        <end position="121"/>
    </location>
</feature>
<name>A0A517L694_9PEZI</name>
<dbReference type="Proteomes" id="UP000316270">
    <property type="component" value="Chromosome 5"/>
</dbReference>
<organism evidence="2 3">
    <name type="scientific">Venturia effusa</name>
    <dbReference type="NCBI Taxonomy" id="50376"/>
    <lineage>
        <taxon>Eukaryota</taxon>
        <taxon>Fungi</taxon>
        <taxon>Dikarya</taxon>
        <taxon>Ascomycota</taxon>
        <taxon>Pezizomycotina</taxon>
        <taxon>Dothideomycetes</taxon>
        <taxon>Pleosporomycetidae</taxon>
        <taxon>Venturiales</taxon>
        <taxon>Venturiaceae</taxon>
        <taxon>Venturia</taxon>
    </lineage>
</organism>